<evidence type="ECO:0000256" key="5">
    <source>
        <dbReference type="ARBA" id="ARBA00022679"/>
    </source>
</evidence>
<evidence type="ECO:0000259" key="8">
    <source>
        <dbReference type="PROSITE" id="PS50109"/>
    </source>
</evidence>
<dbReference type="PANTHER" id="PTHR43711:SF31">
    <property type="entry name" value="HISTIDINE KINASE"/>
    <property type="match status" value="1"/>
</dbReference>
<sequence length="460" mass="47574">MADDVLGPERALVFATPAPIPPEVQAAVTRILTGGLSLTEAFTVTVDALASVNPTASRLSVVSTTLRPDQEQGWIRLGDRAWLMERVAEGVIPTAHVGADAGAGRALSLPWFSQQVREHGVVGITDTGLLDGEAEGDRTEIEAGGSYAAVGSSMLCDGTSYGSIGVARAEPGPWPAETLAAVQVLTAALASRMAAERARVSLADAIARGDQARESQQHFFAALGHELRTPISAIIGTAELLADEAADLVEQSDQEGPDRDTVAGFATGVVKDSGVVLSAAEQLLAVIDSLLETGQELGGGTPRQAVSVAEAVSDVVHWLRAPALTAGVTVSFSPDITECVLTTPSGLRQVLANLVGNAIAYNHPGGRVSVVTSASSDDQGIAHVRITVHDTGPGLSPEQQADVFKPFVRFADPEVRGTGLGLALSRSIVERDGGLMGVESTPGEGAAFWVDLPAVVRPQE</sequence>
<dbReference type="RefSeq" id="WP_182540027.1">
    <property type="nucleotide sequence ID" value="NZ_JACGXA010000001.1"/>
</dbReference>
<dbReference type="InterPro" id="IPR004358">
    <property type="entry name" value="Sig_transdc_His_kin-like_C"/>
</dbReference>
<evidence type="ECO:0000256" key="4">
    <source>
        <dbReference type="ARBA" id="ARBA00022553"/>
    </source>
</evidence>
<dbReference type="Gene3D" id="3.30.565.10">
    <property type="entry name" value="Histidine kinase-like ATPase, C-terminal domain"/>
    <property type="match status" value="1"/>
</dbReference>
<comment type="caution">
    <text evidence="9">The sequence shown here is derived from an EMBL/GenBank/DDBJ whole genome shotgun (WGS) entry which is preliminary data.</text>
</comment>
<proteinExistence type="predicted"/>
<evidence type="ECO:0000256" key="1">
    <source>
        <dbReference type="ARBA" id="ARBA00000085"/>
    </source>
</evidence>
<gene>
    <name evidence="9" type="ORF">FB382_002771</name>
</gene>
<dbReference type="PANTHER" id="PTHR43711">
    <property type="entry name" value="TWO-COMPONENT HISTIDINE KINASE"/>
    <property type="match status" value="1"/>
</dbReference>
<name>A0A7W3PA87_9ACTN</name>
<dbReference type="EC" id="2.7.13.3" evidence="3"/>
<dbReference type="CDD" id="cd00082">
    <property type="entry name" value="HisKA"/>
    <property type="match status" value="1"/>
</dbReference>
<feature type="domain" description="Histidine kinase" evidence="8">
    <location>
        <begin position="222"/>
        <end position="456"/>
    </location>
</feature>
<dbReference type="InterPro" id="IPR036097">
    <property type="entry name" value="HisK_dim/P_sf"/>
</dbReference>
<dbReference type="InterPro" id="IPR050736">
    <property type="entry name" value="Sensor_HK_Regulatory"/>
</dbReference>
<dbReference type="GO" id="GO:0000155">
    <property type="term" value="F:phosphorelay sensor kinase activity"/>
    <property type="evidence" value="ECO:0007669"/>
    <property type="project" value="InterPro"/>
</dbReference>
<organism evidence="9 10">
    <name type="scientific">Nocardioides ginsengisegetis</name>
    <dbReference type="NCBI Taxonomy" id="661491"/>
    <lineage>
        <taxon>Bacteria</taxon>
        <taxon>Bacillati</taxon>
        <taxon>Actinomycetota</taxon>
        <taxon>Actinomycetes</taxon>
        <taxon>Propionibacteriales</taxon>
        <taxon>Nocardioidaceae</taxon>
        <taxon>Nocardioides</taxon>
    </lineage>
</organism>
<evidence type="ECO:0000256" key="2">
    <source>
        <dbReference type="ARBA" id="ARBA00004236"/>
    </source>
</evidence>
<evidence type="ECO:0000256" key="6">
    <source>
        <dbReference type="ARBA" id="ARBA00022777"/>
    </source>
</evidence>
<dbReference type="InterPro" id="IPR005467">
    <property type="entry name" value="His_kinase_dom"/>
</dbReference>
<evidence type="ECO:0000313" key="10">
    <source>
        <dbReference type="Proteomes" id="UP000580910"/>
    </source>
</evidence>
<dbReference type="InterPro" id="IPR003594">
    <property type="entry name" value="HATPase_dom"/>
</dbReference>
<dbReference type="AlphaFoldDB" id="A0A7W3PA87"/>
<accession>A0A7W3PA87</accession>
<protein>
    <recommendedName>
        <fullName evidence="3">histidine kinase</fullName>
        <ecNumber evidence="3">2.7.13.3</ecNumber>
    </recommendedName>
</protein>
<dbReference type="Proteomes" id="UP000580910">
    <property type="component" value="Unassembled WGS sequence"/>
</dbReference>
<comment type="catalytic activity">
    <reaction evidence="1">
        <text>ATP + protein L-histidine = ADP + protein N-phospho-L-histidine.</text>
        <dbReference type="EC" id="2.7.13.3"/>
    </reaction>
</comment>
<keyword evidence="4" id="KW-0597">Phosphoprotein</keyword>
<dbReference type="SUPFAM" id="SSF47384">
    <property type="entry name" value="Homodimeric domain of signal transducing histidine kinase"/>
    <property type="match status" value="1"/>
</dbReference>
<dbReference type="SMART" id="SM00387">
    <property type="entry name" value="HATPase_c"/>
    <property type="match status" value="1"/>
</dbReference>
<dbReference type="GO" id="GO:0005886">
    <property type="term" value="C:plasma membrane"/>
    <property type="evidence" value="ECO:0007669"/>
    <property type="project" value="UniProtKB-SubCell"/>
</dbReference>
<evidence type="ECO:0000256" key="7">
    <source>
        <dbReference type="ARBA" id="ARBA00023012"/>
    </source>
</evidence>
<dbReference type="SMART" id="SM00388">
    <property type="entry name" value="HisKA"/>
    <property type="match status" value="1"/>
</dbReference>
<keyword evidence="7" id="KW-0902">Two-component regulatory system</keyword>
<keyword evidence="6 9" id="KW-0418">Kinase</keyword>
<comment type="subcellular location">
    <subcellularLocation>
        <location evidence="2">Cell membrane</location>
    </subcellularLocation>
</comment>
<dbReference type="Pfam" id="PF02518">
    <property type="entry name" value="HATPase_c"/>
    <property type="match status" value="1"/>
</dbReference>
<dbReference type="Gene3D" id="1.10.287.130">
    <property type="match status" value="1"/>
</dbReference>
<keyword evidence="10" id="KW-1185">Reference proteome</keyword>
<dbReference type="SUPFAM" id="SSF55874">
    <property type="entry name" value="ATPase domain of HSP90 chaperone/DNA topoisomerase II/histidine kinase"/>
    <property type="match status" value="1"/>
</dbReference>
<keyword evidence="5" id="KW-0808">Transferase</keyword>
<dbReference type="InterPro" id="IPR036890">
    <property type="entry name" value="HATPase_C_sf"/>
</dbReference>
<dbReference type="PROSITE" id="PS50109">
    <property type="entry name" value="HIS_KIN"/>
    <property type="match status" value="1"/>
</dbReference>
<dbReference type="Pfam" id="PF00512">
    <property type="entry name" value="HisKA"/>
    <property type="match status" value="1"/>
</dbReference>
<dbReference type="PRINTS" id="PR00344">
    <property type="entry name" value="BCTRLSENSOR"/>
</dbReference>
<evidence type="ECO:0000256" key="3">
    <source>
        <dbReference type="ARBA" id="ARBA00012438"/>
    </source>
</evidence>
<reference evidence="9 10" key="1">
    <citation type="submission" date="2020-07" db="EMBL/GenBank/DDBJ databases">
        <title>Sequencing the genomes of 1000 actinobacteria strains.</title>
        <authorList>
            <person name="Klenk H.-P."/>
        </authorList>
    </citation>
    <scope>NUCLEOTIDE SEQUENCE [LARGE SCALE GENOMIC DNA]</scope>
    <source>
        <strain evidence="9 10">DSM 21349</strain>
    </source>
</reference>
<dbReference type="EMBL" id="JACGXA010000001">
    <property type="protein sequence ID" value="MBA8804480.1"/>
    <property type="molecule type" value="Genomic_DNA"/>
</dbReference>
<evidence type="ECO:0000313" key="9">
    <source>
        <dbReference type="EMBL" id="MBA8804480.1"/>
    </source>
</evidence>
<dbReference type="InterPro" id="IPR003661">
    <property type="entry name" value="HisK_dim/P_dom"/>
</dbReference>